<evidence type="ECO:0000313" key="2">
    <source>
        <dbReference type="EMBL" id="HIW01549.1"/>
    </source>
</evidence>
<dbReference type="EMBL" id="DXHV01000083">
    <property type="protein sequence ID" value="HIW01549.1"/>
    <property type="molecule type" value="Genomic_DNA"/>
</dbReference>
<reference evidence="2" key="1">
    <citation type="journal article" date="2021" name="PeerJ">
        <title>Extensive microbial diversity within the chicken gut microbiome revealed by metagenomics and culture.</title>
        <authorList>
            <person name="Gilroy R."/>
            <person name="Ravi A."/>
            <person name="Getino M."/>
            <person name="Pursley I."/>
            <person name="Horton D.L."/>
            <person name="Alikhan N.F."/>
            <person name="Baker D."/>
            <person name="Gharbi K."/>
            <person name="Hall N."/>
            <person name="Watson M."/>
            <person name="Adriaenssens E.M."/>
            <person name="Foster-Nyarko E."/>
            <person name="Jarju S."/>
            <person name="Secka A."/>
            <person name="Antonio M."/>
            <person name="Oren A."/>
            <person name="Chaudhuri R.R."/>
            <person name="La Ragione R."/>
            <person name="Hildebrand F."/>
            <person name="Pallen M.J."/>
        </authorList>
    </citation>
    <scope>NUCLEOTIDE SEQUENCE</scope>
    <source>
        <strain evidence="2">ChiHecec2B26-446</strain>
    </source>
</reference>
<dbReference type="Proteomes" id="UP000886752">
    <property type="component" value="Unassembled WGS sequence"/>
</dbReference>
<proteinExistence type="predicted"/>
<feature type="region of interest" description="Disordered" evidence="1">
    <location>
        <begin position="1"/>
        <end position="43"/>
    </location>
</feature>
<organism evidence="2 3">
    <name type="scientific">Candidatus Desulfovibrio intestinipullorum</name>
    <dbReference type="NCBI Taxonomy" id="2838536"/>
    <lineage>
        <taxon>Bacteria</taxon>
        <taxon>Pseudomonadati</taxon>
        <taxon>Thermodesulfobacteriota</taxon>
        <taxon>Desulfovibrionia</taxon>
        <taxon>Desulfovibrionales</taxon>
        <taxon>Desulfovibrionaceae</taxon>
        <taxon>Desulfovibrio</taxon>
    </lineage>
</organism>
<reference evidence="2" key="2">
    <citation type="submission" date="2021-04" db="EMBL/GenBank/DDBJ databases">
        <authorList>
            <person name="Gilroy R."/>
        </authorList>
    </citation>
    <scope>NUCLEOTIDE SEQUENCE</scope>
    <source>
        <strain evidence="2">ChiHecec2B26-446</strain>
    </source>
</reference>
<accession>A0A9D1TQL3</accession>
<protein>
    <submittedName>
        <fullName evidence="2">Uncharacterized protein</fullName>
    </submittedName>
</protein>
<evidence type="ECO:0000313" key="3">
    <source>
        <dbReference type="Proteomes" id="UP000886752"/>
    </source>
</evidence>
<name>A0A9D1TQL3_9BACT</name>
<sequence>MATKKATTEEQVQEQATQEQTVTETAEAQAKAVSAPAAKPREAQAVAEVPTALESLSVLADRHRVPAWMQQALLRFMGWLDDKSVSDEEYTAALEQLKTRRIGGGRR</sequence>
<gene>
    <name evidence="2" type="ORF">H9894_10255</name>
</gene>
<dbReference type="AlphaFoldDB" id="A0A9D1TQL3"/>
<comment type="caution">
    <text evidence="2">The sequence shown here is derived from an EMBL/GenBank/DDBJ whole genome shotgun (WGS) entry which is preliminary data.</text>
</comment>
<evidence type="ECO:0000256" key="1">
    <source>
        <dbReference type="SAM" id="MobiDB-lite"/>
    </source>
</evidence>
<feature type="compositionally biased region" description="Low complexity" evidence="1">
    <location>
        <begin position="1"/>
        <end position="38"/>
    </location>
</feature>